<dbReference type="SUPFAM" id="SSF69618">
    <property type="entry name" value="HemD-like"/>
    <property type="match status" value="1"/>
</dbReference>
<dbReference type="EMBL" id="JAKGSI010000001">
    <property type="protein sequence ID" value="MCF4005820.1"/>
    <property type="molecule type" value="Genomic_DNA"/>
</dbReference>
<evidence type="ECO:0000256" key="1">
    <source>
        <dbReference type="ARBA" id="ARBA00022603"/>
    </source>
</evidence>
<keyword evidence="1" id="KW-0489">Methyltransferase</keyword>
<feature type="domain" description="Tetrapyrrole biosynthesis uroporphyrinogen III synthase" evidence="6">
    <location>
        <begin position="303"/>
        <end position="533"/>
    </location>
</feature>
<dbReference type="GO" id="GO:0006780">
    <property type="term" value="P:uroporphyrinogen III biosynthetic process"/>
    <property type="evidence" value="ECO:0007669"/>
    <property type="project" value="InterPro"/>
</dbReference>
<evidence type="ECO:0000313" key="7">
    <source>
        <dbReference type="EMBL" id="MCF4005820.1"/>
    </source>
</evidence>
<feature type="compositionally biased region" description="Basic residues" evidence="4">
    <location>
        <begin position="552"/>
        <end position="565"/>
    </location>
</feature>
<keyword evidence="8" id="KW-1185">Reference proteome</keyword>
<keyword evidence="3" id="KW-0949">S-adenosyl-L-methionine</keyword>
<accession>A0A9X1QRS8</accession>
<sequence length="565" mass="60393">MSKDPQVVTDLQPEQQPGKVIFVGAGPGNPDMLTVRAREVLAHTAHALTDADVLPGVREIVGSGLPVPAEKLEAAEEEYERMCAEAKANGARRKPQRPAPPTAAEITELAPESTPEEVLAQLQELRAHGDVIRLVTGNPLNREASLAEISAVGEAGVEFQVVPGMSLPGTVPSFAGIALGSTYTETNITEQDVDWEQLAAAPQPLVLEAKAEDLPTIAEQLTAHGLDASIPVGVTVNGTTRLQRTHETTLGTLGKLDAELPGTLVVTVGHPVDDRTKYSWWENRPLYGWRVLVPRAKAQAGPMSTRLAGHGAIPQEVPTISVEPPRNPTPMERAVKGIVEGRYQWVVFTSVNAVRAVRDKIAEFGLDARAFAGVRLAAVGRKTAEAIRALGITPELLPPQNKQNAEGLVDVFPEFVEGLDPVGRVLLPRADIATEVLVDGIHELGWEVDDVVAYRTVRAAPPSADIRDMIKSGGFDAVCFTSSSTVRNLVGIAGKPHQRTIIACIGPSTAATAREVGLRVDVIPEIADIPHLVDALAEHVAALRAAGQLPPPRKKRRSRRRKNAS</sequence>
<dbReference type="RefSeq" id="WP_236117616.1">
    <property type="nucleotide sequence ID" value="NZ_JAKGSI010000001.1"/>
</dbReference>
<dbReference type="SUPFAM" id="SSF53790">
    <property type="entry name" value="Tetrapyrrole methylase"/>
    <property type="match status" value="1"/>
</dbReference>
<evidence type="ECO:0000259" key="6">
    <source>
        <dbReference type="Pfam" id="PF02602"/>
    </source>
</evidence>
<dbReference type="Gene3D" id="3.30.950.10">
    <property type="entry name" value="Methyltransferase, Cobalt-precorrin-4 Transmethylase, Domain 2"/>
    <property type="match status" value="1"/>
</dbReference>
<dbReference type="InterPro" id="IPR000878">
    <property type="entry name" value="4pyrrol_Mease"/>
</dbReference>
<dbReference type="InterPro" id="IPR039793">
    <property type="entry name" value="UROS/Hem4"/>
</dbReference>
<dbReference type="GO" id="GO:0032259">
    <property type="term" value="P:methylation"/>
    <property type="evidence" value="ECO:0007669"/>
    <property type="project" value="UniProtKB-KW"/>
</dbReference>
<name>A0A9X1QRS8_9CORY</name>
<dbReference type="InterPro" id="IPR035996">
    <property type="entry name" value="4pyrrol_Methylase_sf"/>
</dbReference>
<dbReference type="InterPro" id="IPR003043">
    <property type="entry name" value="Uropor_MeTrfase_CS"/>
</dbReference>
<dbReference type="Gene3D" id="3.40.1010.10">
    <property type="entry name" value="Cobalt-precorrin-4 Transmethylase, Domain 1"/>
    <property type="match status" value="1"/>
</dbReference>
<dbReference type="AlphaFoldDB" id="A0A9X1QRS8"/>
<dbReference type="PROSITE" id="PS00839">
    <property type="entry name" value="SUMT_1"/>
    <property type="match status" value="1"/>
</dbReference>
<organism evidence="7 8">
    <name type="scientific">Corynebacterium uropygiale</name>
    <dbReference type="NCBI Taxonomy" id="1775911"/>
    <lineage>
        <taxon>Bacteria</taxon>
        <taxon>Bacillati</taxon>
        <taxon>Actinomycetota</taxon>
        <taxon>Actinomycetes</taxon>
        <taxon>Mycobacteriales</taxon>
        <taxon>Corynebacteriaceae</taxon>
        <taxon>Corynebacterium</taxon>
    </lineage>
</organism>
<evidence type="ECO:0000256" key="2">
    <source>
        <dbReference type="ARBA" id="ARBA00022679"/>
    </source>
</evidence>
<dbReference type="PANTHER" id="PTHR40082">
    <property type="entry name" value="BLR5956 PROTEIN"/>
    <property type="match status" value="1"/>
</dbReference>
<protein>
    <submittedName>
        <fullName evidence="7">Bifunctional uroporphyrinogen-III C-methyltransferase/uroporphyrinogen-III synthase</fullName>
    </submittedName>
</protein>
<reference evidence="7" key="1">
    <citation type="submission" date="2022-01" db="EMBL/GenBank/DDBJ databases">
        <title>Corynebacterium sp. nov isolated from isolated from the feces of the greater white-fronted geese (Anser albifrons) at Poyang Lake, PR China.</title>
        <authorList>
            <person name="Liu Q."/>
        </authorList>
    </citation>
    <scope>NUCLEOTIDE SEQUENCE</scope>
    <source>
        <strain evidence="7">JCM 32435</strain>
    </source>
</reference>
<evidence type="ECO:0000256" key="3">
    <source>
        <dbReference type="ARBA" id="ARBA00022691"/>
    </source>
</evidence>
<proteinExistence type="predicted"/>
<comment type="caution">
    <text evidence="7">The sequence shown here is derived from an EMBL/GenBank/DDBJ whole genome shotgun (WGS) entry which is preliminary data.</text>
</comment>
<dbReference type="PANTHER" id="PTHR40082:SF1">
    <property type="entry name" value="BLR5956 PROTEIN"/>
    <property type="match status" value="1"/>
</dbReference>
<dbReference type="CDD" id="cd06578">
    <property type="entry name" value="HemD"/>
    <property type="match status" value="1"/>
</dbReference>
<evidence type="ECO:0000313" key="8">
    <source>
        <dbReference type="Proteomes" id="UP001139336"/>
    </source>
</evidence>
<keyword evidence="2" id="KW-0808">Transferase</keyword>
<dbReference type="InterPro" id="IPR036108">
    <property type="entry name" value="4pyrrol_syn_uPrphyn_synt_sf"/>
</dbReference>
<gene>
    <name evidence="7" type="ORF">L1O03_01330</name>
</gene>
<evidence type="ECO:0000259" key="5">
    <source>
        <dbReference type="Pfam" id="PF00590"/>
    </source>
</evidence>
<dbReference type="GO" id="GO:0004852">
    <property type="term" value="F:uroporphyrinogen-III synthase activity"/>
    <property type="evidence" value="ECO:0007669"/>
    <property type="project" value="InterPro"/>
</dbReference>
<dbReference type="Pfam" id="PF00590">
    <property type="entry name" value="TP_methylase"/>
    <property type="match status" value="1"/>
</dbReference>
<dbReference type="Gene3D" id="3.40.50.10090">
    <property type="match status" value="2"/>
</dbReference>
<dbReference type="InterPro" id="IPR014777">
    <property type="entry name" value="4pyrrole_Mease_sub1"/>
</dbReference>
<feature type="domain" description="Tetrapyrrole methylase" evidence="5">
    <location>
        <begin position="19"/>
        <end position="253"/>
    </location>
</feature>
<dbReference type="InterPro" id="IPR014776">
    <property type="entry name" value="4pyrrole_Mease_sub2"/>
</dbReference>
<feature type="region of interest" description="Disordered" evidence="4">
    <location>
        <begin position="546"/>
        <end position="565"/>
    </location>
</feature>
<dbReference type="Proteomes" id="UP001139336">
    <property type="component" value="Unassembled WGS sequence"/>
</dbReference>
<dbReference type="GO" id="GO:0008168">
    <property type="term" value="F:methyltransferase activity"/>
    <property type="evidence" value="ECO:0007669"/>
    <property type="project" value="UniProtKB-KW"/>
</dbReference>
<dbReference type="FunFam" id="3.40.50.10090:FF:000001">
    <property type="entry name" value="Bifunctional uroporphyrinogen-III C-methyltransferase/uroporphyrinogen-III synthase"/>
    <property type="match status" value="1"/>
</dbReference>
<dbReference type="InterPro" id="IPR003754">
    <property type="entry name" value="4pyrrol_synth_uPrphyn_synth"/>
</dbReference>
<evidence type="ECO:0000256" key="4">
    <source>
        <dbReference type="SAM" id="MobiDB-lite"/>
    </source>
</evidence>
<dbReference type="Pfam" id="PF02602">
    <property type="entry name" value="HEM4"/>
    <property type="match status" value="1"/>
</dbReference>
<dbReference type="FunFam" id="3.40.50.10090:FF:000002">
    <property type="entry name" value="Bifunctional uroporphyrinogen-III C-methyltransferase/uroporphyrinogen-III synthase"/>
    <property type="match status" value="1"/>
</dbReference>